<protein>
    <submittedName>
        <fullName evidence="3">Uncharacterized protein LOC111008300</fullName>
    </submittedName>
</protein>
<proteinExistence type="predicted"/>
<dbReference type="RefSeq" id="XP_022136646.1">
    <property type="nucleotide sequence ID" value="XM_022280954.1"/>
</dbReference>
<dbReference type="KEGG" id="mcha:111008300"/>
<evidence type="ECO:0000313" key="2">
    <source>
        <dbReference type="Proteomes" id="UP000504603"/>
    </source>
</evidence>
<dbReference type="Pfam" id="PF03732">
    <property type="entry name" value="Retrotrans_gag"/>
    <property type="match status" value="1"/>
</dbReference>
<reference evidence="3" key="1">
    <citation type="submission" date="2025-08" db="UniProtKB">
        <authorList>
            <consortium name="RefSeq"/>
        </authorList>
    </citation>
    <scope>IDENTIFICATION</scope>
    <source>
        <strain evidence="3">OHB3-1</strain>
    </source>
</reference>
<gene>
    <name evidence="3" type="primary">LOC111008300</name>
</gene>
<organism evidence="2 3">
    <name type="scientific">Momordica charantia</name>
    <name type="common">Bitter gourd</name>
    <name type="synonym">Balsam pear</name>
    <dbReference type="NCBI Taxonomy" id="3673"/>
    <lineage>
        <taxon>Eukaryota</taxon>
        <taxon>Viridiplantae</taxon>
        <taxon>Streptophyta</taxon>
        <taxon>Embryophyta</taxon>
        <taxon>Tracheophyta</taxon>
        <taxon>Spermatophyta</taxon>
        <taxon>Magnoliopsida</taxon>
        <taxon>eudicotyledons</taxon>
        <taxon>Gunneridae</taxon>
        <taxon>Pentapetalae</taxon>
        <taxon>rosids</taxon>
        <taxon>fabids</taxon>
        <taxon>Cucurbitales</taxon>
        <taxon>Cucurbitaceae</taxon>
        <taxon>Momordiceae</taxon>
        <taxon>Momordica</taxon>
    </lineage>
</organism>
<dbReference type="InterPro" id="IPR005162">
    <property type="entry name" value="Retrotrans_gag_dom"/>
</dbReference>
<accession>A0A6J1C434</accession>
<dbReference type="GeneID" id="111008300"/>
<sequence length="194" mass="23175">MFVVTDEGVDDRENEDLYACYYSEHERRDKFRRFNARSPKFGGEDGPLKARLWVLKLERLFKFLDCSDEENVSFATIMLENDAIDWAIWLEKNVAPPITWKDFKKEFLERYHPSWMQKENFTMLCKLVQGDKTVVEYDKEFDRLFHLAGECIQNDAMKSSMFFNGLRSEFKLKIDSMQYADIRDVAIKLERDFV</sequence>
<dbReference type="OrthoDB" id="1092811at2759"/>
<dbReference type="Proteomes" id="UP000504603">
    <property type="component" value="Unplaced"/>
</dbReference>
<evidence type="ECO:0000259" key="1">
    <source>
        <dbReference type="Pfam" id="PF03732"/>
    </source>
</evidence>
<dbReference type="AlphaFoldDB" id="A0A6J1C434"/>
<name>A0A6J1C434_MOMCH</name>
<evidence type="ECO:0000313" key="3">
    <source>
        <dbReference type="RefSeq" id="XP_022136646.1"/>
    </source>
</evidence>
<keyword evidence="2" id="KW-1185">Reference proteome</keyword>
<feature type="domain" description="Retrotransposon gag" evidence="1">
    <location>
        <begin position="74"/>
        <end position="167"/>
    </location>
</feature>